<dbReference type="EnsemblBacteria" id="BAC90377">
    <property type="protein sequence ID" value="BAC90377"/>
    <property type="gene ID" value="BAC90377"/>
</dbReference>
<evidence type="ECO:0000256" key="1">
    <source>
        <dbReference type="SAM" id="MobiDB-lite"/>
    </source>
</evidence>
<feature type="transmembrane region" description="Helical" evidence="2">
    <location>
        <begin position="16"/>
        <end position="34"/>
    </location>
</feature>
<dbReference type="InterPro" id="IPR014717">
    <property type="entry name" value="Transl_elong_EF1B/ribsomal_bS6"/>
</dbReference>
<dbReference type="AlphaFoldDB" id="Q7NHU9"/>
<name>Q7NHU9_GLOVI</name>
<keyword evidence="2" id="KW-0812">Transmembrane</keyword>
<proteinExistence type="predicted"/>
<dbReference type="RefSeq" id="WP_011142431.1">
    <property type="nucleotide sequence ID" value="NC_005125.1"/>
</dbReference>
<dbReference type="InParanoid" id="Q7NHU9"/>
<reference evidence="3 4" key="2">
    <citation type="journal article" date="2003" name="DNA Res.">
        <title>Complete genome structure of Gloeobacter violaceus PCC 7421, a cyanobacterium that lacks thylakoids (supplement).</title>
        <authorList>
            <person name="Nakamura Y."/>
            <person name="Kaneko T."/>
            <person name="Sato S."/>
            <person name="Mimuro M."/>
            <person name="Miyashita H."/>
            <person name="Tsuchiya T."/>
            <person name="Sasamoto S."/>
            <person name="Watanabe A."/>
            <person name="Kawashima K."/>
            <person name="Kishida Y."/>
            <person name="Kiyokawa C."/>
            <person name="Kohara M."/>
            <person name="Matsumoto M."/>
            <person name="Matsuno A."/>
            <person name="Nakazaki N."/>
            <person name="Shimpo S."/>
            <person name="Takeuchi C."/>
            <person name="Yamada M."/>
            <person name="Tabata S."/>
        </authorList>
    </citation>
    <scope>NUCLEOTIDE SEQUENCE [LARGE SCALE GENOMIC DNA]</scope>
    <source>
        <strain evidence="4">ATCC 29082 / PCC 7421</strain>
    </source>
</reference>
<dbReference type="STRING" id="251221.gene:10759933"/>
<dbReference type="HOGENOM" id="CLU_1259941_0_0_3"/>
<dbReference type="GO" id="GO:0043683">
    <property type="term" value="P:type IV pilus assembly"/>
    <property type="evidence" value="ECO:0007669"/>
    <property type="project" value="InterPro"/>
</dbReference>
<keyword evidence="2" id="KW-1133">Transmembrane helix</keyword>
<evidence type="ECO:0000313" key="4">
    <source>
        <dbReference type="Proteomes" id="UP000000557"/>
    </source>
</evidence>
<dbReference type="Pfam" id="PF04350">
    <property type="entry name" value="PilO"/>
    <property type="match status" value="1"/>
</dbReference>
<evidence type="ECO:0000313" key="3">
    <source>
        <dbReference type="EMBL" id="BAC90377.1"/>
    </source>
</evidence>
<dbReference type="InterPro" id="IPR007445">
    <property type="entry name" value="PilO"/>
</dbReference>
<evidence type="ECO:0000256" key="2">
    <source>
        <dbReference type="SAM" id="Phobius"/>
    </source>
</evidence>
<protein>
    <submittedName>
        <fullName evidence="3">Glr2436 protein</fullName>
    </submittedName>
</protein>
<feature type="region of interest" description="Disordered" evidence="1">
    <location>
        <begin position="199"/>
        <end position="219"/>
    </location>
</feature>
<keyword evidence="2" id="KW-0472">Membrane</keyword>
<dbReference type="KEGG" id="gvi:glr2436"/>
<dbReference type="eggNOG" id="COG3167">
    <property type="taxonomic scope" value="Bacteria"/>
</dbReference>
<dbReference type="Proteomes" id="UP000000557">
    <property type="component" value="Chromosome"/>
</dbReference>
<sequence>MTTTNRFLGIELNRQGIALLVGLGGLLVVLLIALQITLPQYNRLADLDGQIAQRNAEIASKQSLLAQLPTLTAERERSAKLLASVASLIPPAEKLPTLLVDTARLVKASNGELRQFTPSQTKALPEVADSINIQANTAKISLNATFAEVLALMRNFERLDALVRIENVSLQPLEIKNAPPGTPPSQRLAAEFDLTAYVLGSGPPSTTEDDKGPGSKTAN</sequence>
<reference evidence="3 4" key="1">
    <citation type="journal article" date="2003" name="DNA Res.">
        <title>Complete genome structure of Gloeobacter violaceus PCC 7421, a cyanobacterium that lacks thylakoids.</title>
        <authorList>
            <person name="Nakamura Y."/>
            <person name="Kaneko T."/>
            <person name="Sato S."/>
            <person name="Mimuro M."/>
            <person name="Miyashita H."/>
            <person name="Tsuchiya T."/>
            <person name="Sasamoto S."/>
            <person name="Watanabe A."/>
            <person name="Kawashima K."/>
            <person name="Kishida Y."/>
            <person name="Kiyokawa C."/>
            <person name="Kohara M."/>
            <person name="Matsumoto M."/>
            <person name="Matsuno A."/>
            <person name="Nakazaki N."/>
            <person name="Shimpo S."/>
            <person name="Takeuchi C."/>
            <person name="Yamada M."/>
            <person name="Tabata S."/>
        </authorList>
    </citation>
    <scope>NUCLEOTIDE SEQUENCE [LARGE SCALE GENOMIC DNA]</scope>
    <source>
        <strain evidence="4">ATCC 29082 / PCC 7421</strain>
    </source>
</reference>
<dbReference type="PhylomeDB" id="Q7NHU9"/>
<organism evidence="3 4">
    <name type="scientific">Gloeobacter violaceus (strain ATCC 29082 / PCC 7421)</name>
    <dbReference type="NCBI Taxonomy" id="251221"/>
    <lineage>
        <taxon>Bacteria</taxon>
        <taxon>Bacillati</taxon>
        <taxon>Cyanobacteriota</taxon>
        <taxon>Cyanophyceae</taxon>
        <taxon>Gloeobacterales</taxon>
        <taxon>Gloeobacteraceae</taxon>
        <taxon>Gloeobacter</taxon>
    </lineage>
</organism>
<accession>Q7NHU9</accession>
<dbReference type="Gene3D" id="3.30.70.60">
    <property type="match status" value="1"/>
</dbReference>
<dbReference type="GO" id="GO:0043107">
    <property type="term" value="P:type IV pilus-dependent motility"/>
    <property type="evidence" value="ECO:0007669"/>
    <property type="project" value="InterPro"/>
</dbReference>
<keyword evidence="4" id="KW-1185">Reference proteome</keyword>
<dbReference type="EMBL" id="BA000045">
    <property type="protein sequence ID" value="BAC90377.1"/>
    <property type="molecule type" value="Genomic_DNA"/>
</dbReference>
<dbReference type="OrthoDB" id="483469at2"/>
<gene>
    <name evidence="3" type="ordered locus">glr2436</name>
</gene>